<sequence length="281" mass="32950">MSWSGFKKKLDRTGTRVYYISIVHKLLLPYFEFTLINTFWHEQLLQTVGSIEKTVDKSFEEEERRFKSLESKSEKLHKEARGYLDSLRAISSSQSRIADTIEHFYDDSTDDSLAGKKYKESIDRLEHDCRTYLDDPYRQTVTEPIGRFCAYFPDINDAIKRRDKKLLDYDSQRAKVRKLVDKPSDDANKLPRAEQAANEARELYESLNTQLVNELPRLIDLRVPYFNPTFEALVKIQLKFCQESYEGLNSLQEYFHDNEQVDNKVEAVLQKMRDLAICGMG</sequence>
<dbReference type="EMBL" id="CAJVPM010000081">
    <property type="protein sequence ID" value="CAG8435588.1"/>
    <property type="molecule type" value="Genomic_DNA"/>
</dbReference>
<protein>
    <submittedName>
        <fullName evidence="1">2252_t:CDS:1</fullName>
    </submittedName>
</protein>
<organism evidence="1 2">
    <name type="scientific">Scutellospora calospora</name>
    <dbReference type="NCBI Taxonomy" id="85575"/>
    <lineage>
        <taxon>Eukaryota</taxon>
        <taxon>Fungi</taxon>
        <taxon>Fungi incertae sedis</taxon>
        <taxon>Mucoromycota</taxon>
        <taxon>Glomeromycotina</taxon>
        <taxon>Glomeromycetes</taxon>
        <taxon>Diversisporales</taxon>
        <taxon>Gigasporaceae</taxon>
        <taxon>Scutellospora</taxon>
    </lineage>
</organism>
<proteinExistence type="predicted"/>
<keyword evidence="2" id="KW-1185">Reference proteome</keyword>
<dbReference type="Proteomes" id="UP000789860">
    <property type="component" value="Unassembled WGS sequence"/>
</dbReference>
<comment type="caution">
    <text evidence="1">The sequence shown here is derived from an EMBL/GenBank/DDBJ whole genome shotgun (WGS) entry which is preliminary data.</text>
</comment>
<gene>
    <name evidence="1" type="ORF">SCALOS_LOCUS206</name>
</gene>
<evidence type="ECO:0000313" key="2">
    <source>
        <dbReference type="Proteomes" id="UP000789860"/>
    </source>
</evidence>
<accession>A0ACA9JU80</accession>
<name>A0ACA9JU80_9GLOM</name>
<reference evidence="1" key="1">
    <citation type="submission" date="2021-06" db="EMBL/GenBank/DDBJ databases">
        <authorList>
            <person name="Kallberg Y."/>
            <person name="Tangrot J."/>
            <person name="Rosling A."/>
        </authorList>
    </citation>
    <scope>NUCLEOTIDE SEQUENCE</scope>
    <source>
        <strain evidence="1">AU212A</strain>
    </source>
</reference>
<evidence type="ECO:0000313" key="1">
    <source>
        <dbReference type="EMBL" id="CAG8435588.1"/>
    </source>
</evidence>